<dbReference type="InterPro" id="IPR026992">
    <property type="entry name" value="DIOX_N"/>
</dbReference>
<feature type="domain" description="Non-haem dioxygenase N-terminal" evidence="2">
    <location>
        <begin position="41"/>
        <end position="141"/>
    </location>
</feature>
<evidence type="ECO:0000313" key="3">
    <source>
        <dbReference type="EMBL" id="CAG9998516.1"/>
    </source>
</evidence>
<dbReference type="Proteomes" id="UP000754883">
    <property type="component" value="Unassembled WGS sequence"/>
</dbReference>
<accession>A0A9N9YAY8</accession>
<reference evidence="3" key="1">
    <citation type="submission" date="2021-10" db="EMBL/GenBank/DDBJ databases">
        <authorList>
            <person name="Piombo E."/>
        </authorList>
    </citation>
    <scope>NUCLEOTIDE SEQUENCE</scope>
</reference>
<dbReference type="Gene3D" id="2.60.120.330">
    <property type="entry name" value="B-lactam Antibiotic, Isopenicillin N Synthase, Chain"/>
    <property type="match status" value="1"/>
</dbReference>
<name>A0A9N9YAY8_9HYPO</name>
<dbReference type="InterPro" id="IPR027443">
    <property type="entry name" value="IPNS-like_sf"/>
</dbReference>
<evidence type="ECO:0000259" key="2">
    <source>
        <dbReference type="Pfam" id="PF14226"/>
    </source>
</evidence>
<dbReference type="EMBL" id="CABFNO020001547">
    <property type="protein sequence ID" value="CAG9998516.1"/>
    <property type="molecule type" value="Genomic_DNA"/>
</dbReference>
<keyword evidence="4" id="KW-1185">Reference proteome</keyword>
<proteinExistence type="predicted"/>
<organism evidence="3 4">
    <name type="scientific">Clonostachys byssicola</name>
    <dbReference type="NCBI Taxonomy" id="160290"/>
    <lineage>
        <taxon>Eukaryota</taxon>
        <taxon>Fungi</taxon>
        <taxon>Dikarya</taxon>
        <taxon>Ascomycota</taxon>
        <taxon>Pezizomycotina</taxon>
        <taxon>Sordariomycetes</taxon>
        <taxon>Hypocreomycetidae</taxon>
        <taxon>Hypocreales</taxon>
        <taxon>Bionectriaceae</taxon>
        <taxon>Clonostachys</taxon>
    </lineage>
</organism>
<feature type="region of interest" description="Disordered" evidence="1">
    <location>
        <begin position="1"/>
        <end position="30"/>
    </location>
</feature>
<sequence>MAATITPLPQLKLDTAGKDPIPKWVPPPETKEDLEWQDLRVLDLALLDGTPEQQKQVEQTCKDALTDEGFLLIINHGVDDETMQRVFDLANWICNGDAMTDEDKKEYEWDRENGDWMGYKPPRGWGEKGREDYDHIEAYNFYGACWEKNRLPPRIRPYADEILAYADVSPRPTAHIEA</sequence>
<dbReference type="Pfam" id="PF14226">
    <property type="entry name" value="DIOX_N"/>
    <property type="match status" value="1"/>
</dbReference>
<gene>
    <name evidence="3" type="ORF">CBYS24578_00015236</name>
</gene>
<dbReference type="OrthoDB" id="5169289at2759"/>
<dbReference type="SUPFAM" id="SSF51197">
    <property type="entry name" value="Clavaminate synthase-like"/>
    <property type="match status" value="1"/>
</dbReference>
<evidence type="ECO:0000256" key="1">
    <source>
        <dbReference type="SAM" id="MobiDB-lite"/>
    </source>
</evidence>
<protein>
    <recommendedName>
        <fullName evidence="2">Non-haem dioxygenase N-terminal domain-containing protein</fullName>
    </recommendedName>
</protein>
<comment type="caution">
    <text evidence="3">The sequence shown here is derived from an EMBL/GenBank/DDBJ whole genome shotgun (WGS) entry which is preliminary data.</text>
</comment>
<dbReference type="AlphaFoldDB" id="A0A9N9YAY8"/>
<evidence type="ECO:0000313" key="4">
    <source>
        <dbReference type="Proteomes" id="UP000754883"/>
    </source>
</evidence>